<sequence>MTQSLDYFHFLHSTDPEKAEVIQSLFQSKKVKKNTYLLSKGQICKDNFIIVKGVAKKYFNFADKEVTTDIYLSGDIAFSFDSFTYQTKSTESIVAVTDLELLYITYEDYFGAKSKYPWFGEYDSIFMEQYIIQLENKMKDLATLNAAQRYEKIVNHHPQLLQEVPLKIIASFLNVSVERLSRIRAKIQL</sequence>
<accession>A0A1N7NWI0</accession>
<dbReference type="CDD" id="cd00038">
    <property type="entry name" value="CAP_ED"/>
    <property type="match status" value="1"/>
</dbReference>
<keyword evidence="2" id="KW-0418">Kinase</keyword>
<dbReference type="InterPro" id="IPR000595">
    <property type="entry name" value="cNMP-bd_dom"/>
</dbReference>
<dbReference type="PROSITE" id="PS50042">
    <property type="entry name" value="CNMP_BINDING_3"/>
    <property type="match status" value="1"/>
</dbReference>
<dbReference type="EMBL" id="FTOP01000012">
    <property type="protein sequence ID" value="SIT02646.1"/>
    <property type="molecule type" value="Genomic_DNA"/>
</dbReference>
<dbReference type="Pfam" id="PF00027">
    <property type="entry name" value="cNMP_binding"/>
    <property type="match status" value="1"/>
</dbReference>
<keyword evidence="2" id="KW-0808">Transferase</keyword>
<feature type="domain" description="Cyclic nucleotide-binding" evidence="1">
    <location>
        <begin position="10"/>
        <end position="109"/>
    </location>
</feature>
<evidence type="ECO:0000259" key="1">
    <source>
        <dbReference type="PROSITE" id="PS50042"/>
    </source>
</evidence>
<dbReference type="InterPro" id="IPR014710">
    <property type="entry name" value="RmlC-like_jellyroll"/>
</dbReference>
<dbReference type="Proteomes" id="UP000186026">
    <property type="component" value="Unassembled WGS sequence"/>
</dbReference>
<gene>
    <name evidence="2" type="ORF">SAMN05421761_11230</name>
</gene>
<name>A0A1N7NWI0_9BACT</name>
<dbReference type="GO" id="GO:0016301">
    <property type="term" value="F:kinase activity"/>
    <property type="evidence" value="ECO:0007669"/>
    <property type="project" value="UniProtKB-KW"/>
</dbReference>
<reference evidence="3" key="1">
    <citation type="submission" date="2017-01" db="EMBL/GenBank/DDBJ databases">
        <authorList>
            <person name="Varghese N."/>
            <person name="Submissions S."/>
        </authorList>
    </citation>
    <scope>NUCLEOTIDE SEQUENCE [LARGE SCALE GENOMIC DNA]</scope>
    <source>
        <strain evidence="3">DSM 46698</strain>
    </source>
</reference>
<dbReference type="Gene3D" id="2.60.120.10">
    <property type="entry name" value="Jelly Rolls"/>
    <property type="match status" value="1"/>
</dbReference>
<organism evidence="2 3">
    <name type="scientific">Belliella pelovolcani</name>
    <dbReference type="NCBI Taxonomy" id="529505"/>
    <lineage>
        <taxon>Bacteria</taxon>
        <taxon>Pseudomonadati</taxon>
        <taxon>Bacteroidota</taxon>
        <taxon>Cytophagia</taxon>
        <taxon>Cytophagales</taxon>
        <taxon>Cyclobacteriaceae</taxon>
        <taxon>Belliella</taxon>
    </lineage>
</organism>
<proteinExistence type="predicted"/>
<evidence type="ECO:0000313" key="3">
    <source>
        <dbReference type="Proteomes" id="UP000186026"/>
    </source>
</evidence>
<dbReference type="AlphaFoldDB" id="A0A1N7NWI0"/>
<dbReference type="InterPro" id="IPR018490">
    <property type="entry name" value="cNMP-bd_dom_sf"/>
</dbReference>
<protein>
    <submittedName>
        <fullName evidence="2">cAMP-binding domain of CRP or a regulatory subunit of cAMP-dependent protein kinases</fullName>
    </submittedName>
</protein>
<keyword evidence="3" id="KW-1185">Reference proteome</keyword>
<dbReference type="SUPFAM" id="SSF51206">
    <property type="entry name" value="cAMP-binding domain-like"/>
    <property type="match status" value="1"/>
</dbReference>
<evidence type="ECO:0000313" key="2">
    <source>
        <dbReference type="EMBL" id="SIT02646.1"/>
    </source>
</evidence>
<dbReference type="STRING" id="529505.SAMN05421761_11230"/>